<accession>A0A1Y1YES4</accession>
<comment type="caution">
    <text evidence="2">The sequence shown here is derived from an EMBL/GenBank/DDBJ whole genome shotgun (WGS) entry which is preliminary data.</text>
</comment>
<proteinExistence type="predicted"/>
<dbReference type="Proteomes" id="UP000193144">
    <property type="component" value="Unassembled WGS sequence"/>
</dbReference>
<evidence type="ECO:0000313" key="2">
    <source>
        <dbReference type="EMBL" id="ORX96507.1"/>
    </source>
</evidence>
<name>A0A1Y1YES4_9PLEO</name>
<evidence type="ECO:0000313" key="3">
    <source>
        <dbReference type="Proteomes" id="UP000193144"/>
    </source>
</evidence>
<gene>
    <name evidence="2" type="ORF">BCR34DRAFT_180352</name>
</gene>
<evidence type="ECO:0000256" key="1">
    <source>
        <dbReference type="SAM" id="MobiDB-lite"/>
    </source>
</evidence>
<protein>
    <submittedName>
        <fullName evidence="2">Uncharacterized protein</fullName>
    </submittedName>
</protein>
<dbReference type="AlphaFoldDB" id="A0A1Y1YES4"/>
<dbReference type="EMBL" id="MCFA01000255">
    <property type="protein sequence ID" value="ORX96507.1"/>
    <property type="molecule type" value="Genomic_DNA"/>
</dbReference>
<feature type="compositionally biased region" description="Polar residues" evidence="1">
    <location>
        <begin position="148"/>
        <end position="160"/>
    </location>
</feature>
<reference evidence="2 3" key="1">
    <citation type="submission" date="2016-07" db="EMBL/GenBank/DDBJ databases">
        <title>Pervasive Adenine N6-methylation of Active Genes in Fungi.</title>
        <authorList>
            <consortium name="DOE Joint Genome Institute"/>
            <person name="Mondo S.J."/>
            <person name="Dannebaum R.O."/>
            <person name="Kuo R.C."/>
            <person name="Labutti K."/>
            <person name="Haridas S."/>
            <person name="Kuo A."/>
            <person name="Salamov A."/>
            <person name="Ahrendt S.R."/>
            <person name="Lipzen A."/>
            <person name="Sullivan W."/>
            <person name="Andreopoulos W.B."/>
            <person name="Clum A."/>
            <person name="Lindquist E."/>
            <person name="Daum C."/>
            <person name="Ramamoorthy G.K."/>
            <person name="Gryganskyi A."/>
            <person name="Culley D."/>
            <person name="Magnuson J.K."/>
            <person name="James T.Y."/>
            <person name="O'Malley M.A."/>
            <person name="Stajich J.E."/>
            <person name="Spatafora J.W."/>
            <person name="Visel A."/>
            <person name="Grigoriev I.V."/>
        </authorList>
    </citation>
    <scope>NUCLEOTIDE SEQUENCE [LARGE SCALE GENOMIC DNA]</scope>
    <source>
        <strain evidence="2 3">CBS 115471</strain>
    </source>
</reference>
<organism evidence="2 3">
    <name type="scientific">Clohesyomyces aquaticus</name>
    <dbReference type="NCBI Taxonomy" id="1231657"/>
    <lineage>
        <taxon>Eukaryota</taxon>
        <taxon>Fungi</taxon>
        <taxon>Dikarya</taxon>
        <taxon>Ascomycota</taxon>
        <taxon>Pezizomycotina</taxon>
        <taxon>Dothideomycetes</taxon>
        <taxon>Pleosporomycetidae</taxon>
        <taxon>Pleosporales</taxon>
        <taxon>Lindgomycetaceae</taxon>
        <taxon>Clohesyomyces</taxon>
    </lineage>
</organism>
<keyword evidence="3" id="KW-1185">Reference proteome</keyword>
<feature type="region of interest" description="Disordered" evidence="1">
    <location>
        <begin position="132"/>
        <end position="160"/>
    </location>
</feature>
<sequence>MYMPLIVLPQQCASDTLDQSAWHRMARRSLCFRAWLRGTMASLISSLGHLLTMPPKFFSLLLPFLFIRHAAPQDISGVSGSIISSGSHSASSLSGTMTISNSLDHSNTTTSSGSTSHSKSLIAITGAPIASKSGTSTSSGPPELPILSSATTTLNFETKS</sequence>